<accession>A0ABW4V3F7</accession>
<feature type="compositionally biased region" description="Low complexity" evidence="1">
    <location>
        <begin position="38"/>
        <end position="58"/>
    </location>
</feature>
<dbReference type="RefSeq" id="WP_377196073.1">
    <property type="nucleotide sequence ID" value="NZ_JBHUHF010000001.1"/>
</dbReference>
<dbReference type="EMBL" id="JBHUHF010000001">
    <property type="protein sequence ID" value="MFD2024098.1"/>
    <property type="molecule type" value="Genomic_DNA"/>
</dbReference>
<evidence type="ECO:0000256" key="1">
    <source>
        <dbReference type="SAM" id="MobiDB-lite"/>
    </source>
</evidence>
<keyword evidence="3" id="KW-1185">Reference proteome</keyword>
<feature type="region of interest" description="Disordered" evidence="1">
    <location>
        <begin position="35"/>
        <end position="62"/>
    </location>
</feature>
<sequence length="127" mass="13834">MIDTTTTSITDAEGIVRTPIRAGNLLTRYEPSRLADEATAGSSTAPAAGATWGSGTPWLDAGSALPRSAEQEWCDLCSYDETCEPGMPRDVVDYSIEHDPTWDDRWGQGPQYEVWHLCCGHTLAQLC</sequence>
<reference evidence="3" key="1">
    <citation type="journal article" date="2019" name="Int. J. Syst. Evol. Microbiol.">
        <title>The Global Catalogue of Microorganisms (GCM) 10K type strain sequencing project: providing services to taxonomists for standard genome sequencing and annotation.</title>
        <authorList>
            <consortium name="The Broad Institute Genomics Platform"/>
            <consortium name="The Broad Institute Genome Sequencing Center for Infectious Disease"/>
            <person name="Wu L."/>
            <person name="Ma J."/>
        </authorList>
    </citation>
    <scope>NUCLEOTIDE SEQUENCE [LARGE SCALE GENOMIC DNA]</scope>
    <source>
        <strain evidence="3">CCM 7043</strain>
    </source>
</reference>
<dbReference type="Proteomes" id="UP001597338">
    <property type="component" value="Unassembled WGS sequence"/>
</dbReference>
<evidence type="ECO:0000313" key="3">
    <source>
        <dbReference type="Proteomes" id="UP001597338"/>
    </source>
</evidence>
<organism evidence="2 3">
    <name type="scientific">Promicromonospora aerolata</name>
    <dbReference type="NCBI Taxonomy" id="195749"/>
    <lineage>
        <taxon>Bacteria</taxon>
        <taxon>Bacillati</taxon>
        <taxon>Actinomycetota</taxon>
        <taxon>Actinomycetes</taxon>
        <taxon>Micrococcales</taxon>
        <taxon>Promicromonosporaceae</taxon>
        <taxon>Promicromonospora</taxon>
    </lineage>
</organism>
<protein>
    <submittedName>
        <fullName evidence="2">Uncharacterized protein</fullName>
    </submittedName>
</protein>
<name>A0ABW4V3F7_9MICO</name>
<comment type="caution">
    <text evidence="2">The sequence shown here is derived from an EMBL/GenBank/DDBJ whole genome shotgun (WGS) entry which is preliminary data.</text>
</comment>
<gene>
    <name evidence="2" type="ORF">ACFSL2_01085</name>
</gene>
<proteinExistence type="predicted"/>
<evidence type="ECO:0000313" key="2">
    <source>
        <dbReference type="EMBL" id="MFD2024098.1"/>
    </source>
</evidence>